<evidence type="ECO:0000313" key="2">
    <source>
        <dbReference type="Proteomes" id="UP000015089"/>
    </source>
</evidence>
<organism evidence="1 2">
    <name type="scientific">Sinorhizobium phage phiM12</name>
    <dbReference type="NCBI Taxonomy" id="1357423"/>
    <lineage>
        <taxon>Viruses</taxon>
        <taxon>Duplodnaviria</taxon>
        <taxon>Heunggongvirae</taxon>
        <taxon>Uroviricota</taxon>
        <taxon>Caudoviricetes</taxon>
        <taxon>Emdodecavirus</taxon>
        <taxon>Emdodecavirus M12</taxon>
    </lineage>
</organism>
<dbReference type="EMBL" id="KF381361">
    <property type="protein sequence ID" value="AGR47637.2"/>
    <property type="molecule type" value="Genomic_DNA"/>
</dbReference>
<name>S5MUW8_9CAUD</name>
<protein>
    <submittedName>
        <fullName evidence="1">Uncharacterized protein</fullName>
    </submittedName>
</protein>
<dbReference type="KEGG" id="vg:24422679"/>
<proteinExistence type="predicted"/>
<reference evidence="1 2" key="1">
    <citation type="journal article" date="2014" name="Virology">
        <title>The genome, proteome and phylogenetic analysis of Sinorhizobium meliloti phage PhiM12, the founder of a new group of T4-superfamily phages.</title>
        <authorList>
            <person name="Brewer T.E."/>
            <person name="Elizabeth Stroupe M."/>
            <person name="Jones K.M."/>
        </authorList>
    </citation>
    <scope>NUCLEOTIDE SEQUENCE [LARGE SCALE GENOMIC DNA]</scope>
</reference>
<accession>S5MUW8</accession>
<dbReference type="Proteomes" id="UP000015089">
    <property type="component" value="Segment"/>
</dbReference>
<dbReference type="GeneID" id="24422679"/>
<gene>
    <name evidence="1" type="ORF">SmphiM12_005</name>
</gene>
<sequence>MTTYVVLNGHTLGYLFDGFPTDKPEWMGVLAGSVLLGGYDWKNGPVVVLPGNDVRLATKEDFDFFRVSWKGHLE</sequence>
<reference evidence="1 2" key="2">
    <citation type="journal article" date="2014" name="Virology">
        <title>The structure of Sinorhizobium meliloti phage PhiM12, which has a novel T=19l triangulation number and is the founder of a new group of T4-superfamily phages.</title>
        <authorList>
            <person name="Stroupe M.E."/>
            <person name="Brewer T.E."/>
            <person name="Sousa D.R."/>
            <person name="Jones K.M."/>
        </authorList>
    </citation>
    <scope>NUCLEOTIDE SEQUENCE [LARGE SCALE GENOMIC DNA]</scope>
</reference>
<dbReference type="RefSeq" id="YP_009142923.1">
    <property type="nucleotide sequence ID" value="NC_027204.1"/>
</dbReference>
<evidence type="ECO:0000313" key="1">
    <source>
        <dbReference type="EMBL" id="AGR47637.2"/>
    </source>
</evidence>
<keyword evidence="2" id="KW-1185">Reference proteome</keyword>